<accession>A0A7V7QN17</accession>
<name>A0A7V7QN17_9FIRM</name>
<reference evidence="1 2" key="2">
    <citation type="submission" date="2020-02" db="EMBL/GenBank/DDBJ databases">
        <title>Candidatus Galacturonibacter soehngenii shows hetero-acetogenic catabolism of galacturonic acid but lacks a canonical carbon monoxide dehydrogenase/acetyl-CoA synthase complex.</title>
        <authorList>
            <person name="Diender M."/>
            <person name="Stouten G.R."/>
            <person name="Petersen J.F."/>
            <person name="Nielsen P.H."/>
            <person name="Dueholm M.S."/>
            <person name="Pronk J.T."/>
            <person name="Van Loosdrecht M.C.M."/>
        </authorList>
    </citation>
    <scope>NUCLEOTIDE SEQUENCE [LARGE SCALE GENOMIC DNA]</scope>
    <source>
        <strain evidence="1">GalUA</strain>
    </source>
</reference>
<evidence type="ECO:0000313" key="2">
    <source>
        <dbReference type="Proteomes" id="UP000461768"/>
    </source>
</evidence>
<dbReference type="EMBL" id="WAGX01000004">
    <property type="protein sequence ID" value="KAB1439758.1"/>
    <property type="molecule type" value="Genomic_DNA"/>
</dbReference>
<reference evidence="1 2" key="1">
    <citation type="submission" date="2019-09" db="EMBL/GenBank/DDBJ databases">
        <authorList>
            <person name="Valk L.C."/>
        </authorList>
    </citation>
    <scope>NUCLEOTIDE SEQUENCE [LARGE SCALE GENOMIC DNA]</scope>
    <source>
        <strain evidence="1">GalUA</strain>
    </source>
</reference>
<dbReference type="GO" id="GO:0016616">
    <property type="term" value="F:oxidoreductase activity, acting on the CH-OH group of donors, NAD or NADP as acceptor"/>
    <property type="evidence" value="ECO:0007669"/>
    <property type="project" value="TreeGrafter"/>
</dbReference>
<keyword evidence="2" id="KW-1185">Reference proteome</keyword>
<dbReference type="Proteomes" id="UP000461768">
    <property type="component" value="Unassembled WGS sequence"/>
</dbReference>
<comment type="caution">
    <text evidence="1">The sequence shown here is derived from an EMBL/GenBank/DDBJ whole genome shotgun (WGS) entry which is preliminary data.</text>
</comment>
<dbReference type="AlphaFoldDB" id="A0A7V7QN17"/>
<dbReference type="InterPro" id="IPR052184">
    <property type="entry name" value="SDR_enzymes"/>
</dbReference>
<proteinExistence type="predicted"/>
<dbReference type="Pfam" id="PF00106">
    <property type="entry name" value="adh_short"/>
    <property type="match status" value="1"/>
</dbReference>
<evidence type="ECO:0000313" key="1">
    <source>
        <dbReference type="EMBL" id="KAB1439758.1"/>
    </source>
</evidence>
<dbReference type="SUPFAM" id="SSF51735">
    <property type="entry name" value="NAD(P)-binding Rossmann-fold domains"/>
    <property type="match status" value="1"/>
</dbReference>
<gene>
    <name evidence="1" type="ORF">F7O84_05060</name>
</gene>
<dbReference type="OrthoDB" id="9803333at2"/>
<sequence length="135" mass="15380">MFYKYRNVNLCGEQLIGKRLEFLSLLSKGENPILLNISSEAGSIRNCPRSKEFHYCMSKAAMNMGSMLLQNYLKEKDNKIKVLAIHPGWIRTDMGGANADLDPLEVAEDILALTKMPHDINGPIYMDRFGKELEW</sequence>
<organism evidence="1 2">
    <name type="scientific">Candidatus Galacturonatibacter soehngenii</name>
    <dbReference type="NCBI Taxonomy" id="2307010"/>
    <lineage>
        <taxon>Bacteria</taxon>
        <taxon>Bacillati</taxon>
        <taxon>Bacillota</taxon>
        <taxon>Clostridia</taxon>
        <taxon>Lachnospirales</taxon>
        <taxon>Lachnospiraceae</taxon>
        <taxon>Candidatus Galacturonatibacter</taxon>
    </lineage>
</organism>
<dbReference type="InterPro" id="IPR002347">
    <property type="entry name" value="SDR_fam"/>
</dbReference>
<dbReference type="PANTHER" id="PTHR45458">
    <property type="entry name" value="SHORT-CHAIN DEHYDROGENASE/REDUCTASE SDR"/>
    <property type="match status" value="1"/>
</dbReference>
<dbReference type="InterPro" id="IPR036291">
    <property type="entry name" value="NAD(P)-bd_dom_sf"/>
</dbReference>
<dbReference type="PANTHER" id="PTHR45458:SF1">
    <property type="entry name" value="SHORT CHAIN DEHYDROGENASE"/>
    <property type="match status" value="1"/>
</dbReference>
<protein>
    <submittedName>
        <fullName evidence="1">SDR family NAD(P)-dependent oxidoreductase</fullName>
    </submittedName>
</protein>
<dbReference type="Gene3D" id="3.40.50.720">
    <property type="entry name" value="NAD(P)-binding Rossmann-like Domain"/>
    <property type="match status" value="1"/>
</dbReference>